<evidence type="ECO:0000313" key="3">
    <source>
        <dbReference type="EMBL" id="TMW65243.1"/>
    </source>
</evidence>
<comment type="subcellular location">
    <subcellularLocation>
        <location evidence="1">Cytoplasm</location>
    </subcellularLocation>
</comment>
<evidence type="ECO:0000313" key="4">
    <source>
        <dbReference type="Proteomes" id="UP000794436"/>
    </source>
</evidence>
<evidence type="ECO:0000256" key="1">
    <source>
        <dbReference type="ARBA" id="ARBA00004496"/>
    </source>
</evidence>
<proteinExistence type="predicted"/>
<dbReference type="GO" id="GO:0007017">
    <property type="term" value="P:microtubule-based process"/>
    <property type="evidence" value="ECO:0007669"/>
    <property type="project" value="InterPro"/>
</dbReference>
<name>A0A8K1CMX7_PYTOL</name>
<dbReference type="EMBL" id="SPLM01000038">
    <property type="protein sequence ID" value="TMW65243.1"/>
    <property type="molecule type" value="Genomic_DNA"/>
</dbReference>
<gene>
    <name evidence="3" type="ORF">Poli38472_009410</name>
</gene>
<reference evidence="3" key="1">
    <citation type="submission" date="2019-03" db="EMBL/GenBank/DDBJ databases">
        <title>Long read genome sequence of the mycoparasitic Pythium oligandrum ATCC 38472 isolated from sugarbeet rhizosphere.</title>
        <authorList>
            <person name="Gaulin E."/>
        </authorList>
    </citation>
    <scope>NUCLEOTIDE SEQUENCE</scope>
    <source>
        <strain evidence="3">ATCC 38472_TT</strain>
    </source>
</reference>
<keyword evidence="2" id="KW-0963">Cytoplasm</keyword>
<dbReference type="AlphaFoldDB" id="A0A8K1CMX7"/>
<comment type="caution">
    <text evidence="3">The sequence shown here is derived from an EMBL/GenBank/DDBJ whole genome shotgun (WGS) entry which is preliminary data.</text>
</comment>
<dbReference type="OrthoDB" id="4977at2759"/>
<evidence type="ECO:0000256" key="2">
    <source>
        <dbReference type="ARBA" id="ARBA00022490"/>
    </source>
</evidence>
<dbReference type="InterPro" id="IPR028133">
    <property type="entry name" value="Dynamitin"/>
</dbReference>
<dbReference type="Proteomes" id="UP000794436">
    <property type="component" value="Unassembled WGS sequence"/>
</dbReference>
<protein>
    <recommendedName>
        <fullName evidence="5">Dynactin subunit 2</fullName>
    </recommendedName>
</protein>
<dbReference type="GO" id="GO:0005869">
    <property type="term" value="C:dynactin complex"/>
    <property type="evidence" value="ECO:0007669"/>
    <property type="project" value="InterPro"/>
</dbReference>
<evidence type="ECO:0008006" key="5">
    <source>
        <dbReference type="Google" id="ProtNLM"/>
    </source>
</evidence>
<sequence>MNEVFETPEDVGFQPYAAVHPGHAIAPEDTHFERANLELDESDVAPTKAFEVFMGKVYKPVTKQTEFEASAASTATKTAQPSVKGELESPLQRYTRLAMELKELDSDLALLAANSQAKKDSMLVDAAQEAEFSEIMQGLATLQLNLSAIEQNASYQPFLRPNGATPLQTDAVATLQRDLTAKFFQQIEGLKRQQQGHSSVPSSSSSAPIVYEIYSNGELNAVDRDAKTRMVALESRIASLEKVIGATNSKELHVDGLRGESAGTDLSTIVDTLEKRVNLLNEKNLDAIKTRTTALVHEFTLLHKLKESPSVQGALNSQADREKIQQIYSKMTSIEDVAASVPSLVDRLVTLKTVHDGSLDMSARVKKMEQSQEVLTELLTSDAAVLANVRIKMMVSYYLMIS</sequence>
<dbReference type="PANTHER" id="PTHR15346">
    <property type="entry name" value="DYNACTIN SUBUNIT"/>
    <property type="match status" value="1"/>
</dbReference>
<dbReference type="GO" id="GO:0005737">
    <property type="term" value="C:cytoplasm"/>
    <property type="evidence" value="ECO:0007669"/>
    <property type="project" value="UniProtKB-SubCell"/>
</dbReference>
<keyword evidence="4" id="KW-1185">Reference proteome</keyword>
<accession>A0A8K1CMX7</accession>
<dbReference type="Pfam" id="PF04912">
    <property type="entry name" value="Dynamitin"/>
    <property type="match status" value="1"/>
</dbReference>
<organism evidence="3 4">
    <name type="scientific">Pythium oligandrum</name>
    <name type="common">Mycoparasitic fungus</name>
    <dbReference type="NCBI Taxonomy" id="41045"/>
    <lineage>
        <taxon>Eukaryota</taxon>
        <taxon>Sar</taxon>
        <taxon>Stramenopiles</taxon>
        <taxon>Oomycota</taxon>
        <taxon>Peronosporomycetes</taxon>
        <taxon>Pythiales</taxon>
        <taxon>Pythiaceae</taxon>
        <taxon>Pythium</taxon>
    </lineage>
</organism>